<dbReference type="Proteomes" id="UP001205612">
    <property type="component" value="Unassembled WGS sequence"/>
</dbReference>
<reference evidence="1 2" key="1">
    <citation type="submission" date="2022-08" db="EMBL/GenBank/DDBJ databases">
        <authorList>
            <person name="Somphong A."/>
            <person name="Phongsopitanun W."/>
        </authorList>
    </citation>
    <scope>NUCLEOTIDE SEQUENCE [LARGE SCALE GENOMIC DNA]</scope>
    <source>
        <strain evidence="1 2">LP11</strain>
    </source>
</reference>
<sequence length="56" mass="6028">MSKHRARVIVRPIPRGAPFYVAAFALALLIVLLVASPAEASGTETPIVHHQKDITP</sequence>
<name>A0ABT2AY13_9ACTN</name>
<gene>
    <name evidence="1" type="ORF">NX794_07800</name>
</gene>
<dbReference type="EMBL" id="JANUGP010000004">
    <property type="protein sequence ID" value="MCS0601134.1"/>
    <property type="molecule type" value="Genomic_DNA"/>
</dbReference>
<evidence type="ECO:0000313" key="2">
    <source>
        <dbReference type="Proteomes" id="UP001205612"/>
    </source>
</evidence>
<organism evidence="1 2">
    <name type="scientific">Streptomyces pyxinicus</name>
    <dbReference type="NCBI Taxonomy" id="2970331"/>
    <lineage>
        <taxon>Bacteria</taxon>
        <taxon>Bacillati</taxon>
        <taxon>Actinomycetota</taxon>
        <taxon>Actinomycetes</taxon>
        <taxon>Kitasatosporales</taxon>
        <taxon>Streptomycetaceae</taxon>
        <taxon>Streptomyces</taxon>
    </lineage>
</organism>
<evidence type="ECO:0000313" key="1">
    <source>
        <dbReference type="EMBL" id="MCS0601134.1"/>
    </source>
</evidence>
<proteinExistence type="predicted"/>
<comment type="caution">
    <text evidence="1">The sequence shown here is derived from an EMBL/GenBank/DDBJ whole genome shotgun (WGS) entry which is preliminary data.</text>
</comment>
<keyword evidence="2" id="KW-1185">Reference proteome</keyword>
<evidence type="ECO:0008006" key="3">
    <source>
        <dbReference type="Google" id="ProtNLM"/>
    </source>
</evidence>
<dbReference type="RefSeq" id="WP_258777502.1">
    <property type="nucleotide sequence ID" value="NZ_JANUGP010000004.1"/>
</dbReference>
<protein>
    <recommendedName>
        <fullName evidence="3">Secreted protein</fullName>
    </recommendedName>
</protein>
<accession>A0ABT2AY13</accession>